<evidence type="ECO:0000313" key="6">
    <source>
        <dbReference type="Proteomes" id="UP000616608"/>
    </source>
</evidence>
<dbReference type="PANTHER" id="PTHR43280">
    <property type="entry name" value="ARAC-FAMILY TRANSCRIPTIONAL REGULATOR"/>
    <property type="match status" value="1"/>
</dbReference>
<comment type="caution">
    <text evidence="5">The sequence shown here is derived from an EMBL/GenBank/DDBJ whole genome shotgun (WGS) entry which is preliminary data.</text>
</comment>
<keyword evidence="2" id="KW-0238">DNA-binding</keyword>
<organism evidence="5 6">
    <name type="scientific">Lysinibacillus alkalisoli</name>
    <dbReference type="NCBI Taxonomy" id="1911548"/>
    <lineage>
        <taxon>Bacteria</taxon>
        <taxon>Bacillati</taxon>
        <taxon>Bacillota</taxon>
        <taxon>Bacilli</taxon>
        <taxon>Bacillales</taxon>
        <taxon>Bacillaceae</taxon>
        <taxon>Lysinibacillus</taxon>
    </lineage>
</organism>
<evidence type="ECO:0000259" key="4">
    <source>
        <dbReference type="PROSITE" id="PS01124"/>
    </source>
</evidence>
<dbReference type="EMBL" id="BMJT01000002">
    <property type="protein sequence ID" value="GGG15512.1"/>
    <property type="molecule type" value="Genomic_DNA"/>
</dbReference>
<dbReference type="PANTHER" id="PTHR43280:SF26">
    <property type="entry name" value="ARAC-FAMILY TRANSCRIPTIONAL REGULATOR"/>
    <property type="match status" value="1"/>
</dbReference>
<dbReference type="PROSITE" id="PS00041">
    <property type="entry name" value="HTH_ARAC_FAMILY_1"/>
    <property type="match status" value="1"/>
</dbReference>
<name>A0A917LEI3_9BACI</name>
<dbReference type="PROSITE" id="PS01124">
    <property type="entry name" value="HTH_ARAC_FAMILY_2"/>
    <property type="match status" value="1"/>
</dbReference>
<sequence>MHTFLTSLGEEQAFPVGHLYRANASLGTGKLWFFEGEHFYFMHYDLHLNEPYPLHLPGRYALLLQDQHVSTVELTNLQLYQEKAILFIVDAHFLHYIESWYNLNPVLTAQLFTLFSNEYSMELKSALEIIAHFLPTPTTATNYYKSKAYELMAILVYYGAKRQTPDRDALTRLHNFITMHFDQNLSLQDLASQWHMSKSKMTQDFKARYGISIGEYVQSLRLKRAKLLLHTSDEPMYVIAESLGFKRQSSFSEWFKKATGQTPVTYRKALSSS</sequence>
<feature type="domain" description="HTH araC/xylS-type" evidence="4">
    <location>
        <begin position="171"/>
        <end position="269"/>
    </location>
</feature>
<keyword evidence="6" id="KW-1185">Reference proteome</keyword>
<dbReference type="SMART" id="SM00342">
    <property type="entry name" value="HTH_ARAC"/>
    <property type="match status" value="1"/>
</dbReference>
<dbReference type="GO" id="GO:0003700">
    <property type="term" value="F:DNA-binding transcription factor activity"/>
    <property type="evidence" value="ECO:0007669"/>
    <property type="project" value="InterPro"/>
</dbReference>
<dbReference type="Pfam" id="PF12833">
    <property type="entry name" value="HTH_18"/>
    <property type="match status" value="1"/>
</dbReference>
<dbReference type="SUPFAM" id="SSF46689">
    <property type="entry name" value="Homeodomain-like"/>
    <property type="match status" value="2"/>
</dbReference>
<dbReference type="InterPro" id="IPR018060">
    <property type="entry name" value="HTH_AraC"/>
</dbReference>
<keyword evidence="1" id="KW-0805">Transcription regulation</keyword>
<dbReference type="InterPro" id="IPR009057">
    <property type="entry name" value="Homeodomain-like_sf"/>
</dbReference>
<evidence type="ECO:0000313" key="5">
    <source>
        <dbReference type="EMBL" id="GGG15512.1"/>
    </source>
</evidence>
<dbReference type="Proteomes" id="UP000616608">
    <property type="component" value="Unassembled WGS sequence"/>
</dbReference>
<dbReference type="InterPro" id="IPR018062">
    <property type="entry name" value="HTH_AraC-typ_CS"/>
</dbReference>
<accession>A0A917LEI3</accession>
<dbReference type="AlphaFoldDB" id="A0A917LEI3"/>
<dbReference type="GO" id="GO:0043565">
    <property type="term" value="F:sequence-specific DNA binding"/>
    <property type="evidence" value="ECO:0007669"/>
    <property type="project" value="InterPro"/>
</dbReference>
<keyword evidence="3" id="KW-0804">Transcription</keyword>
<reference evidence="5" key="2">
    <citation type="submission" date="2020-09" db="EMBL/GenBank/DDBJ databases">
        <authorList>
            <person name="Sun Q."/>
            <person name="Zhou Y."/>
        </authorList>
    </citation>
    <scope>NUCLEOTIDE SEQUENCE</scope>
    <source>
        <strain evidence="5">CGMCC 1.15760</strain>
    </source>
</reference>
<reference evidence="5" key="1">
    <citation type="journal article" date="2014" name="Int. J. Syst. Evol. Microbiol.">
        <title>Complete genome sequence of Corynebacterium casei LMG S-19264T (=DSM 44701T), isolated from a smear-ripened cheese.</title>
        <authorList>
            <consortium name="US DOE Joint Genome Institute (JGI-PGF)"/>
            <person name="Walter F."/>
            <person name="Albersmeier A."/>
            <person name="Kalinowski J."/>
            <person name="Ruckert C."/>
        </authorList>
    </citation>
    <scope>NUCLEOTIDE SEQUENCE</scope>
    <source>
        <strain evidence="5">CGMCC 1.15760</strain>
    </source>
</reference>
<protein>
    <recommendedName>
        <fullName evidence="4">HTH araC/xylS-type domain-containing protein</fullName>
    </recommendedName>
</protein>
<gene>
    <name evidence="5" type="ORF">GCM10007425_07240</name>
</gene>
<evidence type="ECO:0000256" key="1">
    <source>
        <dbReference type="ARBA" id="ARBA00023015"/>
    </source>
</evidence>
<evidence type="ECO:0000256" key="3">
    <source>
        <dbReference type="ARBA" id="ARBA00023163"/>
    </source>
</evidence>
<proteinExistence type="predicted"/>
<dbReference type="RefSeq" id="WP_188613650.1">
    <property type="nucleotide sequence ID" value="NZ_BMJT01000002.1"/>
</dbReference>
<evidence type="ECO:0000256" key="2">
    <source>
        <dbReference type="ARBA" id="ARBA00023125"/>
    </source>
</evidence>
<dbReference type="Gene3D" id="1.10.10.60">
    <property type="entry name" value="Homeodomain-like"/>
    <property type="match status" value="2"/>
</dbReference>